<comment type="caution">
    <text evidence="2">The sequence shown here is derived from an EMBL/GenBank/DDBJ whole genome shotgun (WGS) entry which is preliminary data.</text>
</comment>
<name>A0A8H7KDC1_AGABI</name>
<dbReference type="EMBL" id="JABXXO010000009">
    <property type="protein sequence ID" value="KAF7770912.1"/>
    <property type="molecule type" value="Genomic_DNA"/>
</dbReference>
<feature type="domain" description="Helitron helicase-like" evidence="1">
    <location>
        <begin position="130"/>
        <end position="232"/>
    </location>
</feature>
<organism evidence="2 3">
    <name type="scientific">Agaricus bisporus var. burnettii</name>
    <dbReference type="NCBI Taxonomy" id="192524"/>
    <lineage>
        <taxon>Eukaryota</taxon>
        <taxon>Fungi</taxon>
        <taxon>Dikarya</taxon>
        <taxon>Basidiomycota</taxon>
        <taxon>Agaricomycotina</taxon>
        <taxon>Agaricomycetes</taxon>
        <taxon>Agaricomycetidae</taxon>
        <taxon>Agaricales</taxon>
        <taxon>Agaricineae</taxon>
        <taxon>Agaricaceae</taxon>
        <taxon>Agaricus</taxon>
    </lineage>
</organism>
<dbReference type="Pfam" id="PF14214">
    <property type="entry name" value="Helitron_like_N"/>
    <property type="match status" value="1"/>
</dbReference>
<evidence type="ECO:0000313" key="2">
    <source>
        <dbReference type="EMBL" id="KAF7770912.1"/>
    </source>
</evidence>
<dbReference type="InterPro" id="IPR025476">
    <property type="entry name" value="Helitron_helicase-like"/>
</dbReference>
<evidence type="ECO:0000313" key="3">
    <source>
        <dbReference type="Proteomes" id="UP000629468"/>
    </source>
</evidence>
<dbReference type="Proteomes" id="UP000629468">
    <property type="component" value="Unassembled WGS sequence"/>
</dbReference>
<evidence type="ECO:0000259" key="1">
    <source>
        <dbReference type="Pfam" id="PF14214"/>
    </source>
</evidence>
<accession>A0A8H7KDC1</accession>
<sequence length="240" mass="26118">MPTEPFLPPVHIEHLKSSNTTDSLTSRYDNDQTMPSTSLDVLQSIVVADVNATAPAHILRASALCHVKSKGGGYLQIHHEPDFINEFNNPDLLPMSYPTLFPYGIGGLEDATRTIFNIIQRRKALLQTSLKVKQSNFSSVASAFASVNPDVLAKVAIGIEKSGAFKAANDEKRKAYRLMQEVRSVTAAVSGSAASSTVMRNELRALVVEKGLPTFYLTINPADIYNPIVNILADIGRSPH</sequence>
<dbReference type="AlphaFoldDB" id="A0A8H7KDC1"/>
<proteinExistence type="predicted"/>
<gene>
    <name evidence="2" type="ORF">Agabi119p4_6886</name>
</gene>
<protein>
    <recommendedName>
        <fullName evidence="1">Helitron helicase-like domain-containing protein</fullName>
    </recommendedName>
</protein>
<reference evidence="2 3" key="1">
    <citation type="journal article" name="Sci. Rep.">
        <title>Telomere-to-telomere assembled and centromere annotated genomes of the two main subspecies of the button mushroom Agaricus bisporus reveal especially polymorphic chromosome ends.</title>
        <authorList>
            <person name="Sonnenberg A.S.M."/>
            <person name="Sedaghat-Telgerd N."/>
            <person name="Lavrijssen B."/>
            <person name="Ohm R.A."/>
            <person name="Hendrickx P.M."/>
            <person name="Scholtmeijer K."/>
            <person name="Baars J.J.P."/>
            <person name="van Peer A."/>
        </authorList>
    </citation>
    <scope>NUCLEOTIDE SEQUENCE [LARGE SCALE GENOMIC DNA]</scope>
    <source>
        <strain evidence="2 3">H119_p4</strain>
    </source>
</reference>